<protein>
    <submittedName>
        <fullName evidence="5">Glycosidase related protein</fullName>
    </submittedName>
</protein>
<evidence type="ECO:0000256" key="2">
    <source>
        <dbReference type="ARBA" id="ARBA00022679"/>
    </source>
</evidence>
<dbReference type="eggNOG" id="COG2152">
    <property type="taxonomic scope" value="Bacteria"/>
</dbReference>
<dbReference type="InterPro" id="IPR007184">
    <property type="entry name" value="Mannoside_phosphorylase"/>
</dbReference>
<organism evidence="5 6">
    <name type="scientific">Paludibacter propionicigenes (strain DSM 17365 / JCM 13257 / WB4)</name>
    <dbReference type="NCBI Taxonomy" id="694427"/>
    <lineage>
        <taxon>Bacteria</taxon>
        <taxon>Pseudomonadati</taxon>
        <taxon>Bacteroidota</taxon>
        <taxon>Bacteroidia</taxon>
        <taxon>Bacteroidales</taxon>
        <taxon>Paludibacteraceae</taxon>
        <taxon>Paludibacter</taxon>
    </lineage>
</organism>
<keyword evidence="1" id="KW-0328">Glycosyltransferase</keyword>
<dbReference type="STRING" id="694427.Palpr_2670"/>
<dbReference type="RefSeq" id="WP_013446169.1">
    <property type="nucleotide sequence ID" value="NC_014734.1"/>
</dbReference>
<dbReference type="Pfam" id="PF04041">
    <property type="entry name" value="Glyco_hydro_130"/>
    <property type="match status" value="1"/>
</dbReference>
<dbReference type="PANTHER" id="PTHR34106:SF5">
    <property type="entry name" value="GLYCOSIDASE"/>
    <property type="match status" value="1"/>
</dbReference>
<evidence type="ECO:0000313" key="5">
    <source>
        <dbReference type="EMBL" id="ADQ80800.1"/>
    </source>
</evidence>
<evidence type="ECO:0000313" key="6">
    <source>
        <dbReference type="Proteomes" id="UP000008718"/>
    </source>
</evidence>
<feature type="region of interest" description="Disordered" evidence="4">
    <location>
        <begin position="347"/>
        <end position="372"/>
    </location>
</feature>
<keyword evidence="5" id="KW-0326">Glycosidase</keyword>
<gene>
    <name evidence="5" type="ordered locus">Palpr_2670</name>
</gene>
<proteinExistence type="inferred from homology"/>
<dbReference type="CDD" id="cd18614">
    <property type="entry name" value="GH130"/>
    <property type="match status" value="1"/>
</dbReference>
<keyword evidence="2" id="KW-0808">Transferase</keyword>
<dbReference type="InterPro" id="IPR023296">
    <property type="entry name" value="Glyco_hydro_beta-prop_sf"/>
</dbReference>
<sequence length="372" mass="42311">MIEVKKEGILLSQSELEFENEGILNPAVIRDGDSVHIFYRAVQLWNQSTIGYCRLDGPLNIAERCDKPIIFPEFDYESQGVEDPRIVKIDDTYYMSYTGYDGVNARGALATSKDLVTFTKQGLIVPPISYAHFVYLVESAGKVNENYYHNHKFYYQESDPDEKILLWDKNVVFFPRRINGNLVFLHRIRPGIQIVSVKEIKDLTPEFWQDYFLNFQSHIVMDPIHQHESNYIGSGCPPIETEHGWVLIYHGVEETDNGLVYSACAALLDLNNPSMELARLPEVLFKPEHEWELLGAVNNVCFPTGAALFGNTLFIYYGAADSYIACASLKLTDLVNELLANMKNTEESSIVDKKDKSPGAHKLKKTTKKPKK</sequence>
<comment type="similarity">
    <text evidence="3">Belongs to the glycosyl hydrolase 130 family.</text>
</comment>
<reference evidence="5 6" key="2">
    <citation type="journal article" date="2011" name="Stand. Genomic Sci.">
        <title>Complete genome sequence of Paludibacter propionicigenes type strain (WB4).</title>
        <authorList>
            <person name="Gronow S."/>
            <person name="Munk C."/>
            <person name="Lapidus A."/>
            <person name="Nolan M."/>
            <person name="Lucas S."/>
            <person name="Hammon N."/>
            <person name="Deshpande S."/>
            <person name="Cheng J.F."/>
            <person name="Tapia R."/>
            <person name="Han C."/>
            <person name="Goodwin L."/>
            <person name="Pitluck S."/>
            <person name="Liolios K."/>
            <person name="Ivanova N."/>
            <person name="Mavromatis K."/>
            <person name="Mikhailova N."/>
            <person name="Pati A."/>
            <person name="Chen A."/>
            <person name="Palaniappan K."/>
            <person name="Land M."/>
            <person name="Hauser L."/>
            <person name="Chang Y.J."/>
            <person name="Jeffries C.D."/>
            <person name="Brambilla E."/>
            <person name="Rohde M."/>
            <person name="Goker M."/>
            <person name="Detter J.C."/>
            <person name="Woyke T."/>
            <person name="Bristow J."/>
            <person name="Eisen J.A."/>
            <person name="Markowitz V."/>
            <person name="Hugenholtz P."/>
            <person name="Kyrpides N.C."/>
            <person name="Klenk H.P."/>
        </authorList>
    </citation>
    <scope>NUCLEOTIDE SEQUENCE [LARGE SCALE GENOMIC DNA]</scope>
    <source>
        <strain evidence="6">DSM 17365 / JCM 13257 / WB4</strain>
    </source>
</reference>
<dbReference type="Proteomes" id="UP000008718">
    <property type="component" value="Chromosome"/>
</dbReference>
<dbReference type="SUPFAM" id="SSF75005">
    <property type="entry name" value="Arabinanase/levansucrase/invertase"/>
    <property type="match status" value="1"/>
</dbReference>
<dbReference type="GO" id="GO:0016798">
    <property type="term" value="F:hydrolase activity, acting on glycosyl bonds"/>
    <property type="evidence" value="ECO:0007669"/>
    <property type="project" value="UniProtKB-KW"/>
</dbReference>
<evidence type="ECO:0000256" key="3">
    <source>
        <dbReference type="ARBA" id="ARBA00024356"/>
    </source>
</evidence>
<dbReference type="OrthoDB" id="9775877at2"/>
<dbReference type="KEGG" id="ppn:Palpr_2670"/>
<dbReference type="EMBL" id="CP002345">
    <property type="protein sequence ID" value="ADQ80800.1"/>
    <property type="molecule type" value="Genomic_DNA"/>
</dbReference>
<keyword evidence="5" id="KW-0378">Hydrolase</keyword>
<dbReference type="AlphaFoldDB" id="E4T7V6"/>
<dbReference type="PIRSF" id="PIRSF016202">
    <property type="entry name" value="PH1107"/>
    <property type="match status" value="1"/>
</dbReference>
<feature type="compositionally biased region" description="Basic and acidic residues" evidence="4">
    <location>
        <begin position="347"/>
        <end position="358"/>
    </location>
</feature>
<name>E4T7V6_PALPW</name>
<dbReference type="Gene3D" id="2.115.10.20">
    <property type="entry name" value="Glycosyl hydrolase domain, family 43"/>
    <property type="match status" value="1"/>
</dbReference>
<dbReference type="HOGENOM" id="CLU_046648_0_0_10"/>
<evidence type="ECO:0000256" key="1">
    <source>
        <dbReference type="ARBA" id="ARBA00022676"/>
    </source>
</evidence>
<evidence type="ECO:0000256" key="4">
    <source>
        <dbReference type="SAM" id="MobiDB-lite"/>
    </source>
</evidence>
<accession>E4T7V6</accession>
<feature type="compositionally biased region" description="Basic residues" evidence="4">
    <location>
        <begin position="359"/>
        <end position="372"/>
    </location>
</feature>
<keyword evidence="6" id="KW-1185">Reference proteome</keyword>
<dbReference type="GO" id="GO:0016757">
    <property type="term" value="F:glycosyltransferase activity"/>
    <property type="evidence" value="ECO:0007669"/>
    <property type="project" value="UniProtKB-KW"/>
</dbReference>
<reference key="1">
    <citation type="submission" date="2010-11" db="EMBL/GenBank/DDBJ databases">
        <title>The complete genome of Paludibacter propionicigenes DSM 17365.</title>
        <authorList>
            <consortium name="US DOE Joint Genome Institute (JGI-PGF)"/>
            <person name="Lucas S."/>
            <person name="Copeland A."/>
            <person name="Lapidus A."/>
            <person name="Bruce D."/>
            <person name="Goodwin L."/>
            <person name="Pitluck S."/>
            <person name="Kyrpides N."/>
            <person name="Mavromatis K."/>
            <person name="Ivanova N."/>
            <person name="Munk A.C."/>
            <person name="Brettin T."/>
            <person name="Detter J.C."/>
            <person name="Han C."/>
            <person name="Tapia R."/>
            <person name="Land M."/>
            <person name="Hauser L."/>
            <person name="Markowitz V."/>
            <person name="Cheng J.-F."/>
            <person name="Hugenholtz P."/>
            <person name="Woyke T."/>
            <person name="Wu D."/>
            <person name="Gronow S."/>
            <person name="Wellnitz S."/>
            <person name="Brambilla E."/>
            <person name="Klenk H.-P."/>
            <person name="Eisen J.A."/>
        </authorList>
    </citation>
    <scope>NUCLEOTIDE SEQUENCE</scope>
    <source>
        <strain>WB4</strain>
    </source>
</reference>
<dbReference type="PANTHER" id="PTHR34106">
    <property type="entry name" value="GLYCOSIDASE"/>
    <property type="match status" value="1"/>
</dbReference>